<dbReference type="Gene3D" id="3.90.180.10">
    <property type="entry name" value="Medium-chain alcohol dehydrogenases, catalytic domain"/>
    <property type="match status" value="1"/>
</dbReference>
<reference evidence="3 4" key="1">
    <citation type="submission" date="2019-03" db="EMBL/GenBank/DDBJ databases">
        <title>Genomic Encyclopedia of Type Strains, Phase IV (KMG-V): Genome sequencing to study the core and pangenomes of soil and plant-associated prokaryotes.</title>
        <authorList>
            <person name="Whitman W."/>
        </authorList>
    </citation>
    <scope>NUCLEOTIDE SEQUENCE [LARGE SCALE GENOMIC DNA]</scope>
    <source>
        <strain evidence="3 4">FB403</strain>
    </source>
</reference>
<dbReference type="PANTHER" id="PTHR43401:SF3">
    <property type="entry name" value="L-GALACTONATE-5-DEHYDROGENASE"/>
    <property type="match status" value="1"/>
</dbReference>
<accession>A0AAX2QGD8</accession>
<dbReference type="SMART" id="SM00829">
    <property type="entry name" value="PKS_ER"/>
    <property type="match status" value="1"/>
</dbReference>
<dbReference type="SUPFAM" id="SSF51735">
    <property type="entry name" value="NAD(P)-binding Rossmann-fold domains"/>
    <property type="match status" value="1"/>
</dbReference>
<evidence type="ECO:0000313" key="3">
    <source>
        <dbReference type="EMBL" id="TCU21142.1"/>
    </source>
</evidence>
<dbReference type="Gene3D" id="3.40.50.720">
    <property type="entry name" value="NAD(P)-binding Rossmann-like Domain"/>
    <property type="match status" value="1"/>
</dbReference>
<dbReference type="InterPro" id="IPR036291">
    <property type="entry name" value="NAD(P)-bd_dom_sf"/>
</dbReference>
<sequence>MKAVLCREPGVLDIVERPSPAAPAAGWVRLAVSHVGICGTDYHIFEGKHPFLEYPRVMGHEISATVLETGDGVVMAVGTPVIVNPYLSCGQCIACRQRKPNCCTNIKVLGVHTDGAFCEEISVPAENLYAAKGVSLEAAATTEFLAIGAHAVRRSMTGAGARALVIGAGPIGLGAAIFSRIAGHEVTLLDTSTERLQMASERFGFTSGIVANEATAEAVRDKTNGDGFDVVFDATGYGPSMEKAFSFVAHGGALVLVSVVKDDIRFSDPEFHKREMMVIGSRNATRVDFEHVADSIAKGLVPVDKLITHRTTLADAPRDLARWAHEKNGLIKAVISVGDMPRKG</sequence>
<comment type="caution">
    <text evidence="3">The sequence shown here is derived from an EMBL/GenBank/DDBJ whole genome shotgun (WGS) entry which is preliminary data.</text>
</comment>
<protein>
    <recommendedName>
        <fullName evidence="2">Enoyl reductase (ER) domain-containing protein</fullName>
    </recommendedName>
</protein>
<feature type="domain" description="Enoyl reductase (ER)" evidence="2">
    <location>
        <begin position="10"/>
        <end position="330"/>
    </location>
</feature>
<dbReference type="RefSeq" id="WP_132613181.1">
    <property type="nucleotide sequence ID" value="NZ_SMBI01000011.1"/>
</dbReference>
<keyword evidence="1" id="KW-0560">Oxidoreductase</keyword>
<dbReference type="CDD" id="cd08261">
    <property type="entry name" value="Zn_ADH7"/>
    <property type="match status" value="1"/>
</dbReference>
<organism evidence="3 4">
    <name type="scientific">Rhizobium laguerreae</name>
    <dbReference type="NCBI Taxonomy" id="1076926"/>
    <lineage>
        <taxon>Bacteria</taxon>
        <taxon>Pseudomonadati</taxon>
        <taxon>Pseudomonadota</taxon>
        <taxon>Alphaproteobacteria</taxon>
        <taxon>Hyphomicrobiales</taxon>
        <taxon>Rhizobiaceae</taxon>
        <taxon>Rhizobium/Agrobacterium group</taxon>
        <taxon>Rhizobium</taxon>
    </lineage>
</organism>
<dbReference type="SUPFAM" id="SSF50129">
    <property type="entry name" value="GroES-like"/>
    <property type="match status" value="1"/>
</dbReference>
<proteinExistence type="predicted"/>
<dbReference type="AlphaFoldDB" id="A0AAX2QGD8"/>
<dbReference type="InterPro" id="IPR013149">
    <property type="entry name" value="ADH-like_C"/>
</dbReference>
<dbReference type="InterPro" id="IPR013154">
    <property type="entry name" value="ADH-like_N"/>
</dbReference>
<dbReference type="EMBL" id="SMBI01000011">
    <property type="protein sequence ID" value="TCU21142.1"/>
    <property type="molecule type" value="Genomic_DNA"/>
</dbReference>
<evidence type="ECO:0000256" key="1">
    <source>
        <dbReference type="ARBA" id="ARBA00023002"/>
    </source>
</evidence>
<dbReference type="InterPro" id="IPR020843">
    <property type="entry name" value="ER"/>
</dbReference>
<dbReference type="Pfam" id="PF00107">
    <property type="entry name" value="ADH_zinc_N"/>
    <property type="match status" value="1"/>
</dbReference>
<dbReference type="InterPro" id="IPR050129">
    <property type="entry name" value="Zn_alcohol_dh"/>
</dbReference>
<evidence type="ECO:0000313" key="4">
    <source>
        <dbReference type="Proteomes" id="UP000295021"/>
    </source>
</evidence>
<dbReference type="Proteomes" id="UP000295021">
    <property type="component" value="Unassembled WGS sequence"/>
</dbReference>
<dbReference type="GO" id="GO:0016491">
    <property type="term" value="F:oxidoreductase activity"/>
    <property type="evidence" value="ECO:0007669"/>
    <property type="project" value="UniProtKB-KW"/>
</dbReference>
<dbReference type="Pfam" id="PF08240">
    <property type="entry name" value="ADH_N"/>
    <property type="match status" value="1"/>
</dbReference>
<name>A0AAX2QGD8_9HYPH</name>
<gene>
    <name evidence="3" type="ORF">EV131_111250</name>
</gene>
<evidence type="ECO:0000259" key="2">
    <source>
        <dbReference type="SMART" id="SM00829"/>
    </source>
</evidence>
<dbReference type="InterPro" id="IPR011032">
    <property type="entry name" value="GroES-like_sf"/>
</dbReference>
<dbReference type="PANTHER" id="PTHR43401">
    <property type="entry name" value="L-THREONINE 3-DEHYDROGENASE"/>
    <property type="match status" value="1"/>
</dbReference>